<accession>A0A0S4IN03</accession>
<organism evidence="1 2">
    <name type="scientific">Bodo saltans</name>
    <name type="common">Flagellated protozoan</name>
    <dbReference type="NCBI Taxonomy" id="75058"/>
    <lineage>
        <taxon>Eukaryota</taxon>
        <taxon>Discoba</taxon>
        <taxon>Euglenozoa</taxon>
        <taxon>Kinetoplastea</taxon>
        <taxon>Metakinetoplastina</taxon>
        <taxon>Eubodonida</taxon>
        <taxon>Bodonidae</taxon>
        <taxon>Bodo</taxon>
    </lineage>
</organism>
<dbReference type="OrthoDB" id="3941042at2759"/>
<dbReference type="AlphaFoldDB" id="A0A0S4IN03"/>
<reference evidence="2" key="1">
    <citation type="submission" date="2015-09" db="EMBL/GenBank/DDBJ databases">
        <authorList>
            <consortium name="Pathogen Informatics"/>
        </authorList>
    </citation>
    <scope>NUCLEOTIDE SEQUENCE [LARGE SCALE GENOMIC DNA]</scope>
    <source>
        <strain evidence="2">Lake Konstanz</strain>
    </source>
</reference>
<proteinExistence type="predicted"/>
<dbReference type="Proteomes" id="UP000051952">
    <property type="component" value="Unassembled WGS sequence"/>
</dbReference>
<dbReference type="VEuPathDB" id="TriTrypDB:BSAL_56065"/>
<protein>
    <submittedName>
        <fullName evidence="1">Uncharacterized protein</fullName>
    </submittedName>
</protein>
<evidence type="ECO:0000313" key="2">
    <source>
        <dbReference type="Proteomes" id="UP000051952"/>
    </source>
</evidence>
<gene>
    <name evidence="1" type="ORF">BSAL_56065</name>
</gene>
<keyword evidence="2" id="KW-1185">Reference proteome</keyword>
<dbReference type="EMBL" id="CYKH01000180">
    <property type="protein sequence ID" value="CUE75758.1"/>
    <property type="molecule type" value="Genomic_DNA"/>
</dbReference>
<name>A0A0S4IN03_BODSA</name>
<evidence type="ECO:0000313" key="1">
    <source>
        <dbReference type="EMBL" id="CUE75758.1"/>
    </source>
</evidence>
<sequence length="402" mass="43747">MHSPARPVATLSATVIIPAARDGYGPSGKPCWLREHPAGLLVIHHLLSSLDLALVPRVIIATTAAHVQRWLKGDPTSLVAHLKSSGVVPASTEVVVLPIEQETSSAADTVACAIRQCNVEGSIFIKDQDGCFRHRVVPGADYVVGLRLTENCEVENLPSKSFLLTTGALLSNIVEKRVVSDVICVGGYAFQQASGFLESLAAVERIHERVAQNLNIGSSSSSTSAQSAAAQPHRIFLSHLVQYQMLHQGKVFSVELSQTFSDWKSDAAWRRYVQRFRNVEVTIEGVLFSSQDSNDVMGNIGTANWKPVEANIEYLRSLPIDRTHITLRSSRPVADEQKIRALLEASKVPFNNLILSSFSSTTFLVTAYSADGDHTSHPSGVAYNIPESSRQQLGSVLHFPPH</sequence>